<dbReference type="SUPFAM" id="SSF55347">
    <property type="entry name" value="Glyceraldehyde-3-phosphate dehydrogenase-like, C-terminal domain"/>
    <property type="match status" value="1"/>
</dbReference>
<dbReference type="Proteomes" id="UP001055167">
    <property type="component" value="Unassembled WGS sequence"/>
</dbReference>
<reference evidence="6" key="2">
    <citation type="submission" date="2021-08" db="EMBL/GenBank/DDBJ databases">
        <authorList>
            <person name="Tani A."/>
            <person name="Ola A."/>
            <person name="Ogura Y."/>
            <person name="Katsura K."/>
            <person name="Hayashi T."/>
        </authorList>
    </citation>
    <scope>NUCLEOTIDE SEQUENCE</scope>
    <source>
        <strain evidence="6">KCTC 52305</strain>
    </source>
</reference>
<dbReference type="Pfam" id="PF13377">
    <property type="entry name" value="Peripla_BP_3"/>
    <property type="match status" value="1"/>
</dbReference>
<dbReference type="EMBL" id="BPQH01000001">
    <property type="protein sequence ID" value="GJD47786.1"/>
    <property type="molecule type" value="Genomic_DNA"/>
</dbReference>
<gene>
    <name evidence="6" type="primary">purR</name>
    <name evidence="6" type="ORF">OPKNFCMD_0497</name>
</gene>
<evidence type="ECO:0000259" key="5">
    <source>
        <dbReference type="Pfam" id="PF13377"/>
    </source>
</evidence>
<dbReference type="InterPro" id="IPR046335">
    <property type="entry name" value="LacI/GalR-like_sensor"/>
</dbReference>
<dbReference type="PANTHER" id="PTHR30146:SF109">
    <property type="entry name" value="HTH-TYPE TRANSCRIPTIONAL REGULATOR GALS"/>
    <property type="match status" value="1"/>
</dbReference>
<accession>A0ABQ4QRU9</accession>
<evidence type="ECO:0000256" key="3">
    <source>
        <dbReference type="ARBA" id="ARBA00023163"/>
    </source>
</evidence>
<comment type="caution">
    <text evidence="6">The sequence shown here is derived from an EMBL/GenBank/DDBJ whole genome shotgun (WGS) entry which is preliminary data.</text>
</comment>
<evidence type="ECO:0000313" key="7">
    <source>
        <dbReference type="Proteomes" id="UP001055167"/>
    </source>
</evidence>
<dbReference type="InterPro" id="IPR036291">
    <property type="entry name" value="NAD(P)-bd_dom_sf"/>
</dbReference>
<keyword evidence="1" id="KW-0805">Transcription regulation</keyword>
<organism evidence="6 7">
    <name type="scientific">Methylobacterium crusticola</name>
    <dbReference type="NCBI Taxonomy" id="1697972"/>
    <lineage>
        <taxon>Bacteria</taxon>
        <taxon>Pseudomonadati</taxon>
        <taxon>Pseudomonadota</taxon>
        <taxon>Alphaproteobacteria</taxon>
        <taxon>Hyphomicrobiales</taxon>
        <taxon>Methylobacteriaceae</taxon>
        <taxon>Methylobacterium</taxon>
    </lineage>
</organism>
<dbReference type="Gene3D" id="3.30.360.10">
    <property type="entry name" value="Dihydrodipicolinate Reductase, domain 2"/>
    <property type="match status" value="1"/>
</dbReference>
<evidence type="ECO:0000256" key="4">
    <source>
        <dbReference type="SAM" id="MobiDB-lite"/>
    </source>
</evidence>
<dbReference type="Gene3D" id="3.40.50.720">
    <property type="entry name" value="NAD(P)-binding Rossmann-like Domain"/>
    <property type="match status" value="1"/>
</dbReference>
<keyword evidence="3" id="KW-0804">Transcription</keyword>
<reference evidence="6" key="1">
    <citation type="journal article" date="2021" name="Front. Microbiol.">
        <title>Comprehensive Comparative Genomics and Phenotyping of Methylobacterium Species.</title>
        <authorList>
            <person name="Alessa O."/>
            <person name="Ogura Y."/>
            <person name="Fujitani Y."/>
            <person name="Takami H."/>
            <person name="Hayashi T."/>
            <person name="Sahin N."/>
            <person name="Tani A."/>
        </authorList>
    </citation>
    <scope>NUCLEOTIDE SEQUENCE</scope>
    <source>
        <strain evidence="6">KCTC 52305</strain>
    </source>
</reference>
<proteinExistence type="predicted"/>
<keyword evidence="2" id="KW-0238">DNA-binding</keyword>
<dbReference type="InterPro" id="IPR028082">
    <property type="entry name" value="Peripla_BP_I"/>
</dbReference>
<evidence type="ECO:0000256" key="1">
    <source>
        <dbReference type="ARBA" id="ARBA00023015"/>
    </source>
</evidence>
<name>A0ABQ4QRU9_9HYPH</name>
<protein>
    <submittedName>
        <fullName evidence="6">HTH-type transcriptional repressor PurR</fullName>
    </submittedName>
</protein>
<evidence type="ECO:0000256" key="2">
    <source>
        <dbReference type="ARBA" id="ARBA00023125"/>
    </source>
</evidence>
<dbReference type="SUPFAM" id="SSF51735">
    <property type="entry name" value="NAD(P)-binding Rossmann-fold domains"/>
    <property type="match status" value="1"/>
</dbReference>
<dbReference type="SUPFAM" id="SSF53822">
    <property type="entry name" value="Periplasmic binding protein-like I"/>
    <property type="match status" value="1"/>
</dbReference>
<feature type="region of interest" description="Disordered" evidence="4">
    <location>
        <begin position="570"/>
        <end position="594"/>
    </location>
</feature>
<evidence type="ECO:0000313" key="6">
    <source>
        <dbReference type="EMBL" id="GJD47786.1"/>
    </source>
</evidence>
<dbReference type="CDD" id="cd06267">
    <property type="entry name" value="PBP1_LacI_sugar_binding-like"/>
    <property type="match status" value="1"/>
</dbReference>
<dbReference type="PANTHER" id="PTHR30146">
    <property type="entry name" value="LACI-RELATED TRANSCRIPTIONAL REPRESSOR"/>
    <property type="match status" value="1"/>
</dbReference>
<keyword evidence="7" id="KW-1185">Reference proteome</keyword>
<dbReference type="Gene3D" id="3.40.50.2300">
    <property type="match status" value="2"/>
</dbReference>
<sequence>MRVVTCNSDYDRDREQAYIDDFVGRRVDGLIIAPTISDPALDATLQAAGLPAVLIDRVAATSVLPSVAIDNRAAAALAADHLYALGHRRIGCITAHPGMAESVDQRTQGFVERVRALTGALEPGPVAYADFRLSGGLYAATRLLEERGDLTALFCANDVMAVGAIRAVTASGRRVPDDLSVMGFDDSLEARIAQPLLTSVSQPLAAMAEAAMDLLREGGEPARIVLKAELVIRESTARCVPATRPGRVVTLPRRRSASAELRSVVLAGAGQDARRFATALSAGGGIALAGVFDASGDRADELALSFGARSLSPAEARRALDDVDALLVTCDAPECLALIEEAVRRHVHVLCRPSAAALPVLDSSFARGQSSAVFQAMSRLRLDPAAVRIAHLVEAGEIGSLLSLRLTRHGGPFDESSPGALPLIEDFDLIRFVTGQEGAEIVALDHRQADADAAPPSRAVAATMRLSGGCLATLERLGGPTLPPTEHLAVVGTTGSLEAAIGLESTVLHRQGGRAWNVQPWEAVSVLAEKRQLAAFAAAIGGRLTDGFDMAALRVAVTLADAATQSLRQGRAVGMGAPDPGYTRRASQHDEQHQ</sequence>
<feature type="domain" description="Transcriptional regulator LacI/GalR-like sensor" evidence="5">
    <location>
        <begin position="79"/>
        <end position="236"/>
    </location>
</feature>